<evidence type="ECO:0000313" key="4">
    <source>
        <dbReference type="Proteomes" id="UP000194137"/>
    </source>
</evidence>
<organism evidence="3 4">
    <name type="scientific">Pseudorhodoplanes sinuspersici</name>
    <dbReference type="NCBI Taxonomy" id="1235591"/>
    <lineage>
        <taxon>Bacteria</taxon>
        <taxon>Pseudomonadati</taxon>
        <taxon>Pseudomonadota</taxon>
        <taxon>Alphaproteobacteria</taxon>
        <taxon>Hyphomicrobiales</taxon>
        <taxon>Pseudorhodoplanes</taxon>
    </lineage>
</organism>
<dbReference type="KEGG" id="psin:CAK95_15805"/>
<name>A0A1W6ZSW6_9HYPH</name>
<dbReference type="Proteomes" id="UP000194137">
    <property type="component" value="Chromosome"/>
</dbReference>
<gene>
    <name evidence="3" type="ORF">CAK95_15805</name>
</gene>
<dbReference type="AlphaFoldDB" id="A0A1W6ZSW6"/>
<protein>
    <recommendedName>
        <fullName evidence="2">Extensin-like C-terminal domain-containing protein</fullName>
    </recommendedName>
</protein>
<evidence type="ECO:0000313" key="3">
    <source>
        <dbReference type="EMBL" id="ARQ00378.1"/>
    </source>
</evidence>
<dbReference type="STRING" id="1235591.CAK95_15805"/>
<keyword evidence="4" id="KW-1185">Reference proteome</keyword>
<accession>A0A1W6ZSW6</accession>
<feature type="domain" description="Extensin-like C-terminal" evidence="2">
    <location>
        <begin position="112"/>
        <end position="288"/>
    </location>
</feature>
<sequence>MPRPSSTNIIPMGAITRVRRLFFQHLFVQHLFVVVTVLTCAAAPAFAREKALPKSKPAAAPPTAPAQLSPAAAASATERKHGPVVPMEEFAAESDPSTTSRVADSKPEEPSACYTRIADRIAVIQSLAELAGPGDCGATDVVKLEAVIMPDKSRVTLTPPATLRCTMAEVVATWVREDLTASVAALGSAIRNLDNYASYDCRGRNRIAGAKISEHGMANAIDVRGIHLANGKFAGFTDRNFAFDFRETVRKQTCARFTTVLGPGSDGHHETHIHVDLAERRGGYRLCQWNVLAAVDEVPLPRPRPQEAP</sequence>
<feature type="compositionally biased region" description="Low complexity" evidence="1">
    <location>
        <begin position="65"/>
        <end position="76"/>
    </location>
</feature>
<reference evidence="3 4" key="1">
    <citation type="submission" date="2017-05" db="EMBL/GenBank/DDBJ databases">
        <title>Full genome sequence of Pseudorhodoplanes sinuspersici.</title>
        <authorList>
            <person name="Dastgheib S.M.M."/>
            <person name="Shavandi M."/>
            <person name="Tirandaz H."/>
        </authorList>
    </citation>
    <scope>NUCLEOTIDE SEQUENCE [LARGE SCALE GENOMIC DNA]</scope>
    <source>
        <strain evidence="3 4">RIPI110</strain>
    </source>
</reference>
<dbReference type="InterPro" id="IPR009683">
    <property type="entry name" value="Extensin-like_C"/>
</dbReference>
<feature type="region of interest" description="Disordered" evidence="1">
    <location>
        <begin position="51"/>
        <end position="109"/>
    </location>
</feature>
<proteinExistence type="predicted"/>
<dbReference type="Pfam" id="PF06904">
    <property type="entry name" value="Extensin-like_C"/>
    <property type="match status" value="1"/>
</dbReference>
<evidence type="ECO:0000259" key="2">
    <source>
        <dbReference type="Pfam" id="PF06904"/>
    </source>
</evidence>
<evidence type="ECO:0000256" key="1">
    <source>
        <dbReference type="SAM" id="MobiDB-lite"/>
    </source>
</evidence>
<dbReference type="EMBL" id="CP021112">
    <property type="protein sequence ID" value="ARQ00378.1"/>
    <property type="molecule type" value="Genomic_DNA"/>
</dbReference>